<evidence type="ECO:0000313" key="3">
    <source>
        <dbReference type="Proteomes" id="UP000623250"/>
    </source>
</evidence>
<dbReference type="InterPro" id="IPR016181">
    <property type="entry name" value="Acyl_CoA_acyltransferase"/>
</dbReference>
<proteinExistence type="predicted"/>
<dbReference type="Proteomes" id="UP000623250">
    <property type="component" value="Unassembled WGS sequence"/>
</dbReference>
<name>A0A8I1KLK3_9HYPH</name>
<dbReference type="PROSITE" id="PS51186">
    <property type="entry name" value="GNAT"/>
    <property type="match status" value="1"/>
</dbReference>
<keyword evidence="3" id="KW-1185">Reference proteome</keyword>
<organism evidence="2 3">
    <name type="scientific">Rhodomicrobium udaipurense</name>
    <dbReference type="NCBI Taxonomy" id="1202716"/>
    <lineage>
        <taxon>Bacteria</taxon>
        <taxon>Pseudomonadati</taxon>
        <taxon>Pseudomonadota</taxon>
        <taxon>Alphaproteobacteria</taxon>
        <taxon>Hyphomicrobiales</taxon>
        <taxon>Hyphomicrobiaceae</taxon>
        <taxon>Rhodomicrobium</taxon>
    </lineage>
</organism>
<comment type="caution">
    <text evidence="2">The sequence shown here is derived from an EMBL/GenBank/DDBJ whole genome shotgun (WGS) entry which is preliminary data.</text>
</comment>
<protein>
    <submittedName>
        <fullName evidence="2">GNAT family N-acetyltransferase</fullName>
    </submittedName>
</protein>
<dbReference type="AlphaFoldDB" id="A0A8I1KLK3"/>
<evidence type="ECO:0000259" key="1">
    <source>
        <dbReference type="PROSITE" id="PS51186"/>
    </source>
</evidence>
<dbReference type="InterPro" id="IPR000182">
    <property type="entry name" value="GNAT_dom"/>
</dbReference>
<reference evidence="2 3" key="1">
    <citation type="submission" date="2020-12" db="EMBL/GenBank/DDBJ databases">
        <title>Revised draft genomes of Rhodomicrobium vannielii ATCC 17100 and Rhodomicrobium udaipurense JA643.</title>
        <authorList>
            <person name="Conners E.M."/>
            <person name="Davenport E.J."/>
            <person name="Bose A."/>
        </authorList>
    </citation>
    <scope>NUCLEOTIDE SEQUENCE [LARGE SCALE GENOMIC DNA]</scope>
    <source>
        <strain evidence="2 3">JA643</strain>
    </source>
</reference>
<feature type="domain" description="N-acetyltransferase" evidence="1">
    <location>
        <begin position="23"/>
        <end position="184"/>
    </location>
</feature>
<gene>
    <name evidence="2" type="ORF">JDN41_08430</name>
</gene>
<dbReference type="EMBL" id="JAEMUK010000015">
    <property type="protein sequence ID" value="MBJ7543583.1"/>
    <property type="molecule type" value="Genomic_DNA"/>
</dbReference>
<keyword evidence="2" id="KW-0808">Transferase</keyword>
<dbReference type="Pfam" id="PF00583">
    <property type="entry name" value="Acetyltransf_1"/>
    <property type="match status" value="1"/>
</dbReference>
<dbReference type="Gene3D" id="3.40.630.30">
    <property type="match status" value="2"/>
</dbReference>
<evidence type="ECO:0000313" key="2">
    <source>
        <dbReference type="EMBL" id="MBJ7543583.1"/>
    </source>
</evidence>
<dbReference type="GO" id="GO:0016747">
    <property type="term" value="F:acyltransferase activity, transferring groups other than amino-acyl groups"/>
    <property type="evidence" value="ECO:0007669"/>
    <property type="project" value="InterPro"/>
</dbReference>
<dbReference type="RefSeq" id="WP_037234582.1">
    <property type="nucleotide sequence ID" value="NZ_JAEMUK010000015.1"/>
</dbReference>
<sequence length="185" mass="20812">MAITYPLTAIDPLERDRLVAEATEIFFATANTSAFNSPIVKKAFYQRWFGNYLDLQPLSFFIALDNERHAVGYLAGCLDSFSDESRPILDGMAFYTKNFRAALHDFPSHFHINVKPGQQGNGIGSLLVARFFDQCIEAGSPGVHVVTGANSRAVQFYEHCGFRRFFPLKEASPDLGLLVHRFEQR</sequence>
<accession>A0A8I1KLK3</accession>
<dbReference type="SUPFAM" id="SSF55729">
    <property type="entry name" value="Acyl-CoA N-acyltransferases (Nat)"/>
    <property type="match status" value="1"/>
</dbReference>